<evidence type="ECO:0000256" key="3">
    <source>
        <dbReference type="ARBA" id="ARBA00022630"/>
    </source>
</evidence>
<dbReference type="InterPro" id="IPR051820">
    <property type="entry name" value="FAD-binding_MO"/>
</dbReference>
<keyword evidence="3" id="KW-0285">Flavoprotein</keyword>
<evidence type="ECO:0000256" key="5">
    <source>
        <dbReference type="ARBA" id="ARBA00023002"/>
    </source>
</evidence>
<name>A0ABV6C2I8_9ACTN</name>
<dbReference type="GO" id="GO:0004497">
    <property type="term" value="F:monooxygenase activity"/>
    <property type="evidence" value="ECO:0007669"/>
    <property type="project" value="UniProtKB-KW"/>
</dbReference>
<accession>A0ABV6C2I8</accession>
<gene>
    <name evidence="7" type="ORF">ACFFRE_06990</name>
</gene>
<comment type="caution">
    <text evidence="7">The sequence shown here is derived from an EMBL/GenBank/DDBJ whole genome shotgun (WGS) entry which is preliminary data.</text>
</comment>
<comment type="cofactor">
    <cofactor evidence="1">
        <name>FAD</name>
        <dbReference type="ChEBI" id="CHEBI:57692"/>
    </cofactor>
</comment>
<sequence>MEELDVLVVGAGLSGIAAGHALLEHCPWADWAIFEARGAIGGTWDLFRYPGVRSDSDMFTLGFTFHPWDRERAIAEGADIRAYLQETARRFGIDRRIRFHHRVLAAEWSTETARWQVQAERTDTGEPVELTCRFLLGCSGYYRYDQGYLPAFPGMAEYRGQLVHPQFWPEDLPVAGRRICVIGSGATAMTLVPALAERGAQVTMVQRSPTYVTSLPAVDPVAAALRRRFPTRLSAPLVRWYKALTTQGFYRLSRRWPGLVRRMLLEQVRRQLPEGYDVARHFTPRYDPWDQRLCVVPNGDLFAAIRSGRVEVVTDEIETFTPEGLRLRSGRELEADVVVTATGLELLFLGGIELRVDGESVDPATRLTYKGMMLEGVPNLAFCIGYVNASWTLKCELTCEAVCRILRTMREKGATCVTPVHDGDPGPARPLLDLTSGYVQRALDRMPRQGSRFPWQVHQSFLKDYRAMKLSPVEDGVLRFSAPDRERAEAPLVGASSASGGVRAAS</sequence>
<comment type="similarity">
    <text evidence="2">Belongs to the FAD-binding monooxygenase family.</text>
</comment>
<dbReference type="PANTHER" id="PTHR43872">
    <property type="entry name" value="MONOOXYGENASE, PUTATIVE (AFU_ORTHOLOGUE AFUA_8G02570)-RELATED"/>
    <property type="match status" value="1"/>
</dbReference>
<proteinExistence type="inferred from homology"/>
<organism evidence="7 8">
    <name type="scientific">Aciditerrimonas ferrireducens</name>
    <dbReference type="NCBI Taxonomy" id="667306"/>
    <lineage>
        <taxon>Bacteria</taxon>
        <taxon>Bacillati</taxon>
        <taxon>Actinomycetota</taxon>
        <taxon>Acidimicrobiia</taxon>
        <taxon>Acidimicrobiales</taxon>
        <taxon>Acidimicrobiaceae</taxon>
        <taxon>Aciditerrimonas</taxon>
    </lineage>
</organism>
<dbReference type="EC" id="1.14.13.-" evidence="7"/>
<evidence type="ECO:0000256" key="1">
    <source>
        <dbReference type="ARBA" id="ARBA00001974"/>
    </source>
</evidence>
<dbReference type="PANTHER" id="PTHR43872:SF1">
    <property type="entry name" value="MONOOXYGENASE, PUTATIVE (AFU_ORTHOLOGUE AFUA_8G02570)-RELATED"/>
    <property type="match status" value="1"/>
</dbReference>
<evidence type="ECO:0000256" key="2">
    <source>
        <dbReference type="ARBA" id="ARBA00010139"/>
    </source>
</evidence>
<keyword evidence="8" id="KW-1185">Reference proteome</keyword>
<keyword evidence="5 7" id="KW-0560">Oxidoreductase</keyword>
<dbReference type="EMBL" id="JBHLYQ010000055">
    <property type="protein sequence ID" value="MFC0081891.1"/>
    <property type="molecule type" value="Genomic_DNA"/>
</dbReference>
<reference evidence="7 8" key="1">
    <citation type="submission" date="2024-09" db="EMBL/GenBank/DDBJ databases">
        <authorList>
            <person name="Sun Q."/>
            <person name="Mori K."/>
        </authorList>
    </citation>
    <scope>NUCLEOTIDE SEQUENCE [LARGE SCALE GENOMIC DNA]</scope>
    <source>
        <strain evidence="7 8">JCM 15389</strain>
    </source>
</reference>
<dbReference type="SUPFAM" id="SSF51905">
    <property type="entry name" value="FAD/NAD(P)-binding domain"/>
    <property type="match status" value="1"/>
</dbReference>
<dbReference type="Gene3D" id="3.50.50.60">
    <property type="entry name" value="FAD/NAD(P)-binding domain"/>
    <property type="match status" value="2"/>
</dbReference>
<dbReference type="Proteomes" id="UP001589788">
    <property type="component" value="Unassembled WGS sequence"/>
</dbReference>
<keyword evidence="6 7" id="KW-0503">Monooxygenase</keyword>
<dbReference type="RefSeq" id="WP_377789216.1">
    <property type="nucleotide sequence ID" value="NZ_JBHLYQ010000055.1"/>
</dbReference>
<evidence type="ECO:0000313" key="7">
    <source>
        <dbReference type="EMBL" id="MFC0081891.1"/>
    </source>
</evidence>
<keyword evidence="4" id="KW-0274">FAD</keyword>
<dbReference type="PRINTS" id="PR00411">
    <property type="entry name" value="PNDRDTASEI"/>
</dbReference>
<protein>
    <submittedName>
        <fullName evidence="7">Flavin-containing monooxygenase</fullName>
        <ecNumber evidence="7">1.14.13.-</ecNumber>
    </submittedName>
</protein>
<dbReference type="Pfam" id="PF00743">
    <property type="entry name" value="FMO-like"/>
    <property type="match status" value="1"/>
</dbReference>
<evidence type="ECO:0000256" key="6">
    <source>
        <dbReference type="ARBA" id="ARBA00023033"/>
    </source>
</evidence>
<dbReference type="InterPro" id="IPR036188">
    <property type="entry name" value="FAD/NAD-bd_sf"/>
</dbReference>
<evidence type="ECO:0000256" key="4">
    <source>
        <dbReference type="ARBA" id="ARBA00022827"/>
    </source>
</evidence>
<evidence type="ECO:0000313" key="8">
    <source>
        <dbReference type="Proteomes" id="UP001589788"/>
    </source>
</evidence>
<dbReference type="InterPro" id="IPR020946">
    <property type="entry name" value="Flavin_mOase-like"/>
</dbReference>